<comment type="caution">
    <text evidence="2">The sequence shown here is derived from an EMBL/GenBank/DDBJ whole genome shotgun (WGS) entry which is preliminary data.</text>
</comment>
<sequence length="155" mass="16475">MADIAGLAASAAGGGLFGLIGSVIGRAAGLVERRQEQAQERARWEHEARMLDAQMRAKQQASEADLRLADVAGGWRGLEASLAAEAAIGASYKWVQAVRGVTRPFLTLLLWLITGLVFLGSGAAARGEIVETATFAATAATLWWFGDRGPRRDPR</sequence>
<gene>
    <name evidence="2" type="ORF">HOC_08112</name>
</gene>
<dbReference type="Proteomes" id="UP000024942">
    <property type="component" value="Unassembled WGS sequence"/>
</dbReference>
<evidence type="ECO:0000313" key="3">
    <source>
        <dbReference type="Proteomes" id="UP000024942"/>
    </source>
</evidence>
<dbReference type="EMBL" id="ARYL01000010">
    <property type="protein sequence ID" value="KDA02894.1"/>
    <property type="molecule type" value="Genomic_DNA"/>
</dbReference>
<keyword evidence="1" id="KW-1133">Transmembrane helix</keyword>
<dbReference type="STRING" id="1280953.HOC_08112"/>
<dbReference type="RefSeq" id="WP_035537362.1">
    <property type="nucleotide sequence ID" value="NZ_ARYL01000010.1"/>
</dbReference>
<accession>A0A059G877</accession>
<feature type="transmembrane region" description="Helical" evidence="1">
    <location>
        <begin position="6"/>
        <end position="25"/>
    </location>
</feature>
<organism evidence="2 3">
    <name type="scientific">Hyphomonas oceanitis SCH89</name>
    <dbReference type="NCBI Taxonomy" id="1280953"/>
    <lineage>
        <taxon>Bacteria</taxon>
        <taxon>Pseudomonadati</taxon>
        <taxon>Pseudomonadota</taxon>
        <taxon>Alphaproteobacteria</taxon>
        <taxon>Hyphomonadales</taxon>
        <taxon>Hyphomonadaceae</taxon>
        <taxon>Hyphomonas</taxon>
    </lineage>
</organism>
<keyword evidence="1" id="KW-0812">Transmembrane</keyword>
<name>A0A059G877_9PROT</name>
<protein>
    <submittedName>
        <fullName evidence="2">Uncharacterized protein</fullName>
    </submittedName>
</protein>
<dbReference type="PATRIC" id="fig|1280953.3.peg.1637"/>
<feature type="transmembrane region" description="Helical" evidence="1">
    <location>
        <begin position="129"/>
        <end position="146"/>
    </location>
</feature>
<dbReference type="eggNOG" id="ENOG5033JUQ">
    <property type="taxonomic scope" value="Bacteria"/>
</dbReference>
<keyword evidence="3" id="KW-1185">Reference proteome</keyword>
<reference evidence="2 3" key="1">
    <citation type="journal article" date="2014" name="Antonie Van Leeuwenhoek">
        <title>Hyphomonas beringensis sp. nov. and Hyphomonas chukchiensis sp. nov., isolated from surface seawater of the Bering Sea and Chukchi Sea.</title>
        <authorList>
            <person name="Li C."/>
            <person name="Lai Q."/>
            <person name="Li G."/>
            <person name="Dong C."/>
            <person name="Wang J."/>
            <person name="Liao Y."/>
            <person name="Shao Z."/>
        </authorList>
    </citation>
    <scope>NUCLEOTIDE SEQUENCE [LARGE SCALE GENOMIC DNA]</scope>
    <source>
        <strain evidence="2 3">SCH89</strain>
    </source>
</reference>
<evidence type="ECO:0000313" key="2">
    <source>
        <dbReference type="EMBL" id="KDA02894.1"/>
    </source>
</evidence>
<feature type="transmembrane region" description="Helical" evidence="1">
    <location>
        <begin position="105"/>
        <end position="123"/>
    </location>
</feature>
<dbReference type="AlphaFoldDB" id="A0A059G877"/>
<keyword evidence="1" id="KW-0472">Membrane</keyword>
<proteinExistence type="predicted"/>
<evidence type="ECO:0000256" key="1">
    <source>
        <dbReference type="SAM" id="Phobius"/>
    </source>
</evidence>